<dbReference type="InterPro" id="IPR004014">
    <property type="entry name" value="ATPase_P-typ_cation-transptr_N"/>
</dbReference>
<accession>X1GMN9</accession>
<dbReference type="Pfam" id="PF00690">
    <property type="entry name" value="Cation_ATPase_N"/>
    <property type="match status" value="1"/>
</dbReference>
<evidence type="ECO:0000313" key="3">
    <source>
        <dbReference type="EMBL" id="GAH46105.1"/>
    </source>
</evidence>
<comment type="caution">
    <text evidence="3">The sequence shown here is derived from an EMBL/GenBank/DDBJ whole genome shotgun (WGS) entry which is preliminary data.</text>
</comment>
<dbReference type="Gene3D" id="2.70.150.10">
    <property type="entry name" value="Calcium-transporting ATPase, cytoplasmic transduction domain A"/>
    <property type="match status" value="1"/>
</dbReference>
<keyword evidence="1" id="KW-0472">Membrane</keyword>
<dbReference type="EMBL" id="BARU01006222">
    <property type="protein sequence ID" value="GAH46105.1"/>
    <property type="molecule type" value="Genomic_DNA"/>
</dbReference>
<feature type="domain" description="Cation-transporting P-type ATPase N-terminal" evidence="2">
    <location>
        <begin position="5"/>
        <end position="79"/>
    </location>
</feature>
<feature type="transmembrane region" description="Helical" evidence="1">
    <location>
        <begin position="94"/>
        <end position="113"/>
    </location>
</feature>
<sequence length="149" mass="16623">MEQINAHSMSIEEVVKAFNISIDTGLTESKVSANLEKYGRNELIKEKGKTALDIFLGQFKDFLIYLLIFAIIISVIIGAWEASRPGASAWSSEYTDAVVILAILIVNAILGFYQEYKAEKSLESLKKLAPHFAKVRREGIVKEISVEEV</sequence>
<keyword evidence="1" id="KW-1133">Transmembrane helix</keyword>
<feature type="transmembrane region" description="Helical" evidence="1">
    <location>
        <begin position="62"/>
        <end position="82"/>
    </location>
</feature>
<gene>
    <name evidence="3" type="ORF">S03H2_12215</name>
</gene>
<dbReference type="SUPFAM" id="SSF81665">
    <property type="entry name" value="Calcium ATPase, transmembrane domain M"/>
    <property type="match status" value="1"/>
</dbReference>
<dbReference type="InterPro" id="IPR023298">
    <property type="entry name" value="ATPase_P-typ_TM_dom_sf"/>
</dbReference>
<reference evidence="3" key="1">
    <citation type="journal article" date="2014" name="Front. Microbiol.">
        <title>High frequency of phylogenetically diverse reductive dehalogenase-homologous genes in deep subseafloor sedimentary metagenomes.</title>
        <authorList>
            <person name="Kawai M."/>
            <person name="Futagami T."/>
            <person name="Toyoda A."/>
            <person name="Takaki Y."/>
            <person name="Nishi S."/>
            <person name="Hori S."/>
            <person name="Arai W."/>
            <person name="Tsubouchi T."/>
            <person name="Morono Y."/>
            <person name="Uchiyama I."/>
            <person name="Ito T."/>
            <person name="Fujiyama A."/>
            <person name="Inagaki F."/>
            <person name="Takami H."/>
        </authorList>
    </citation>
    <scope>NUCLEOTIDE SEQUENCE</scope>
    <source>
        <strain evidence="3">Expedition CK06-06</strain>
    </source>
</reference>
<organism evidence="3">
    <name type="scientific">marine sediment metagenome</name>
    <dbReference type="NCBI Taxonomy" id="412755"/>
    <lineage>
        <taxon>unclassified sequences</taxon>
        <taxon>metagenomes</taxon>
        <taxon>ecological metagenomes</taxon>
    </lineage>
</organism>
<dbReference type="SMART" id="SM00831">
    <property type="entry name" value="Cation_ATPase_N"/>
    <property type="match status" value="1"/>
</dbReference>
<protein>
    <recommendedName>
        <fullName evidence="2">Cation-transporting P-type ATPase N-terminal domain-containing protein</fullName>
    </recommendedName>
</protein>
<keyword evidence="1" id="KW-0812">Transmembrane</keyword>
<dbReference type="PANTHER" id="PTHR42861">
    <property type="entry name" value="CALCIUM-TRANSPORTING ATPASE"/>
    <property type="match status" value="1"/>
</dbReference>
<evidence type="ECO:0000256" key="1">
    <source>
        <dbReference type="SAM" id="Phobius"/>
    </source>
</evidence>
<proteinExistence type="predicted"/>
<dbReference type="Gene3D" id="1.20.1110.10">
    <property type="entry name" value="Calcium-transporting ATPase, transmembrane domain"/>
    <property type="match status" value="1"/>
</dbReference>
<dbReference type="AlphaFoldDB" id="X1GMN9"/>
<evidence type="ECO:0000259" key="2">
    <source>
        <dbReference type="SMART" id="SM00831"/>
    </source>
</evidence>
<name>X1GMN9_9ZZZZ</name>